<dbReference type="Gene3D" id="3.30.450.40">
    <property type="match status" value="1"/>
</dbReference>
<dbReference type="InterPro" id="IPR003018">
    <property type="entry name" value="GAF"/>
</dbReference>
<dbReference type="GO" id="GO:0005524">
    <property type="term" value="F:ATP binding"/>
    <property type="evidence" value="ECO:0007669"/>
    <property type="project" value="UniProtKB-KW"/>
</dbReference>
<dbReference type="SUPFAM" id="SSF46689">
    <property type="entry name" value="Homeodomain-like"/>
    <property type="match status" value="1"/>
</dbReference>
<dbReference type="PRINTS" id="PR01590">
    <property type="entry name" value="HTHFIS"/>
</dbReference>
<dbReference type="SMART" id="SM00382">
    <property type="entry name" value="AAA"/>
    <property type="match status" value="1"/>
</dbReference>
<dbReference type="GO" id="GO:0043565">
    <property type="term" value="F:sequence-specific DNA binding"/>
    <property type="evidence" value="ECO:0007669"/>
    <property type="project" value="InterPro"/>
</dbReference>
<evidence type="ECO:0000256" key="1">
    <source>
        <dbReference type="ARBA" id="ARBA00022741"/>
    </source>
</evidence>
<protein>
    <submittedName>
        <fullName evidence="7">Sigma-54-dependent Fis family transcriptional regulator</fullName>
    </submittedName>
</protein>
<dbReference type="SUPFAM" id="SSF52540">
    <property type="entry name" value="P-loop containing nucleoside triphosphate hydrolases"/>
    <property type="match status" value="1"/>
</dbReference>
<dbReference type="PANTHER" id="PTHR32071:SF77">
    <property type="entry name" value="TRANSCRIPTIONAL REGULATORY PROTEIN"/>
    <property type="match status" value="1"/>
</dbReference>
<comment type="caution">
    <text evidence="7">The sequence shown here is derived from an EMBL/GenBank/DDBJ whole genome shotgun (WGS) entry which is preliminary data.</text>
</comment>
<dbReference type="InterPro" id="IPR029016">
    <property type="entry name" value="GAF-like_dom_sf"/>
</dbReference>
<dbReference type="EMBL" id="RBZU01000004">
    <property type="protein sequence ID" value="RKP55713.1"/>
    <property type="molecule type" value="Genomic_DNA"/>
</dbReference>
<evidence type="ECO:0000313" key="8">
    <source>
        <dbReference type="Proteomes" id="UP000270342"/>
    </source>
</evidence>
<dbReference type="Pfam" id="PF02954">
    <property type="entry name" value="HTH_8"/>
    <property type="match status" value="1"/>
</dbReference>
<dbReference type="SUPFAM" id="SSF55781">
    <property type="entry name" value="GAF domain-like"/>
    <property type="match status" value="1"/>
</dbReference>
<evidence type="ECO:0000256" key="4">
    <source>
        <dbReference type="ARBA" id="ARBA00023125"/>
    </source>
</evidence>
<dbReference type="InterPro" id="IPR002197">
    <property type="entry name" value="HTH_Fis"/>
</dbReference>
<keyword evidence="3" id="KW-0805">Transcription regulation</keyword>
<dbReference type="CDD" id="cd00009">
    <property type="entry name" value="AAA"/>
    <property type="match status" value="1"/>
</dbReference>
<dbReference type="InterPro" id="IPR002078">
    <property type="entry name" value="Sigma_54_int"/>
</dbReference>
<dbReference type="Gene3D" id="1.10.10.60">
    <property type="entry name" value="Homeodomain-like"/>
    <property type="match status" value="1"/>
</dbReference>
<dbReference type="Pfam" id="PF01590">
    <property type="entry name" value="GAF"/>
    <property type="match status" value="1"/>
</dbReference>
<keyword evidence="2" id="KW-0067">ATP-binding</keyword>
<dbReference type="InterPro" id="IPR058031">
    <property type="entry name" value="AAA_lid_NorR"/>
</dbReference>
<keyword evidence="5" id="KW-0804">Transcription</keyword>
<dbReference type="PROSITE" id="PS00688">
    <property type="entry name" value="SIGMA54_INTERACT_3"/>
    <property type="match status" value="1"/>
</dbReference>
<dbReference type="PROSITE" id="PS00675">
    <property type="entry name" value="SIGMA54_INTERACT_1"/>
    <property type="match status" value="1"/>
</dbReference>
<organism evidence="7 8">
    <name type="scientific">Pararobbsia silviterrae</name>
    <dbReference type="NCBI Taxonomy" id="1792498"/>
    <lineage>
        <taxon>Bacteria</taxon>
        <taxon>Pseudomonadati</taxon>
        <taxon>Pseudomonadota</taxon>
        <taxon>Betaproteobacteria</taxon>
        <taxon>Burkholderiales</taxon>
        <taxon>Burkholderiaceae</taxon>
        <taxon>Pararobbsia</taxon>
    </lineage>
</organism>
<evidence type="ECO:0000256" key="3">
    <source>
        <dbReference type="ARBA" id="ARBA00023015"/>
    </source>
</evidence>
<keyword evidence="1" id="KW-0547">Nucleotide-binding</keyword>
<evidence type="ECO:0000256" key="2">
    <source>
        <dbReference type="ARBA" id="ARBA00022840"/>
    </source>
</evidence>
<feature type="domain" description="Sigma-54 factor interaction" evidence="6">
    <location>
        <begin position="338"/>
        <end position="565"/>
    </location>
</feature>
<dbReference type="Pfam" id="PF00158">
    <property type="entry name" value="Sigma54_activat"/>
    <property type="match status" value="1"/>
</dbReference>
<dbReference type="InterPro" id="IPR003593">
    <property type="entry name" value="AAA+_ATPase"/>
</dbReference>
<dbReference type="PANTHER" id="PTHR32071">
    <property type="entry name" value="TRANSCRIPTIONAL REGULATORY PROTEIN"/>
    <property type="match status" value="1"/>
</dbReference>
<sequence length="661" mass="71417">MASHPPIVRDARTHAHPDARLADMIQKSRDRSVEFGLSESMTPDYSLVGAPELALRIDQNRVLCTHALPVMETLYGQIANTHSMVVLTDVDGLILHSLGDDDFLRRAEKVALRAGANWSERQQGTNAIGTTLAEAQPTTVYGKQHFLRANHFLACSSVPILDPYGALLGVLDVTGDCRSHHRHTMALAKMSAQMIENHLFASTFTQALRIHFHSRPEFIGTLMEGIAAFRADGSFLSANRSAQFQLGLPLASLRAHTLSSLFTTSSGELIDRICSAGAANSGIELMLHSGVRVRAHVEFRRAGSVALGVAMPERVRDAVVPERVPTMPAPRASQVSLLDTGDAAVSAVLGRVRKVIGKPIPILIGGETGTGKDRLAHAIHLDSPRADGPWIGVNCGAIPDTLIEAELFGYAEGAFTGAARGGRLGKIAEAHRGTLFLDEIGDMPYALQTRLLGVLETHVVVPLGSNKARPVDFTLICATHRNLREMVARGTFREDLYYRINGLFVSLPALRERTDIEAIIEALLRTERVVDRPLSIDAKALALFRAHPWPGNLRQLVNVLRAACAMLDTHESTIGIEHLPADFLDAPLVKQDAVRWRDVVPRASSAPALANGVAPVRLSDVTSSTVAAALAACAGNVSAAARMLGVSRGTLYRSMKREREI</sequence>
<dbReference type="Pfam" id="PF25601">
    <property type="entry name" value="AAA_lid_14"/>
    <property type="match status" value="1"/>
</dbReference>
<evidence type="ECO:0000256" key="5">
    <source>
        <dbReference type="ARBA" id="ARBA00023163"/>
    </source>
</evidence>
<dbReference type="PROSITE" id="PS50045">
    <property type="entry name" value="SIGMA54_INTERACT_4"/>
    <property type="match status" value="1"/>
</dbReference>
<dbReference type="RefSeq" id="WP_121086279.1">
    <property type="nucleotide sequence ID" value="NZ_RBZU01000004.1"/>
</dbReference>
<name>A0A494Y2M9_9BURK</name>
<dbReference type="GO" id="GO:0006355">
    <property type="term" value="P:regulation of DNA-templated transcription"/>
    <property type="evidence" value="ECO:0007669"/>
    <property type="project" value="InterPro"/>
</dbReference>
<dbReference type="FunFam" id="3.40.50.300:FF:000006">
    <property type="entry name" value="DNA-binding transcriptional regulator NtrC"/>
    <property type="match status" value="1"/>
</dbReference>
<gene>
    <name evidence="7" type="ORF">D7S86_10830</name>
</gene>
<dbReference type="Gene3D" id="3.40.50.300">
    <property type="entry name" value="P-loop containing nucleotide triphosphate hydrolases"/>
    <property type="match status" value="1"/>
</dbReference>
<dbReference type="InterPro" id="IPR027417">
    <property type="entry name" value="P-loop_NTPase"/>
</dbReference>
<dbReference type="AlphaFoldDB" id="A0A494Y2M9"/>
<keyword evidence="4" id="KW-0238">DNA-binding</keyword>
<dbReference type="Proteomes" id="UP000270342">
    <property type="component" value="Unassembled WGS sequence"/>
</dbReference>
<reference evidence="7 8" key="1">
    <citation type="submission" date="2018-10" db="EMBL/GenBank/DDBJ databases">
        <title>Robbsia sp. DHC34, isolated from soil.</title>
        <authorList>
            <person name="Gao Z.-H."/>
            <person name="Qiu L.-H."/>
        </authorList>
    </citation>
    <scope>NUCLEOTIDE SEQUENCE [LARGE SCALE GENOMIC DNA]</scope>
    <source>
        <strain evidence="7 8">DHC34</strain>
    </source>
</reference>
<dbReference type="OrthoDB" id="9761705at2"/>
<proteinExistence type="predicted"/>
<evidence type="ECO:0000313" key="7">
    <source>
        <dbReference type="EMBL" id="RKP55713.1"/>
    </source>
</evidence>
<keyword evidence="8" id="KW-1185">Reference proteome</keyword>
<evidence type="ECO:0000259" key="6">
    <source>
        <dbReference type="PROSITE" id="PS50045"/>
    </source>
</evidence>
<accession>A0A494Y2M9</accession>
<dbReference type="InterPro" id="IPR025662">
    <property type="entry name" value="Sigma_54_int_dom_ATP-bd_1"/>
</dbReference>
<dbReference type="InterPro" id="IPR009057">
    <property type="entry name" value="Homeodomain-like_sf"/>
</dbReference>
<dbReference type="InterPro" id="IPR025944">
    <property type="entry name" value="Sigma_54_int_dom_CS"/>
</dbReference>
<dbReference type="Gene3D" id="1.10.8.60">
    <property type="match status" value="1"/>
</dbReference>